<gene>
    <name evidence="2" type="ORF">EV383_4360</name>
</gene>
<evidence type="ECO:0000313" key="2">
    <source>
        <dbReference type="EMBL" id="RZT87436.1"/>
    </source>
</evidence>
<evidence type="ECO:0000256" key="1">
    <source>
        <dbReference type="SAM" id="MobiDB-lite"/>
    </source>
</evidence>
<accession>A0A4Q7UZL2</accession>
<evidence type="ECO:0000313" key="3">
    <source>
        <dbReference type="Proteomes" id="UP000291591"/>
    </source>
</evidence>
<comment type="caution">
    <text evidence="2">The sequence shown here is derived from an EMBL/GenBank/DDBJ whole genome shotgun (WGS) entry which is preliminary data.</text>
</comment>
<protein>
    <submittedName>
        <fullName evidence="2">Uncharacterized protein</fullName>
    </submittedName>
</protein>
<feature type="compositionally biased region" description="Basic and acidic residues" evidence="1">
    <location>
        <begin position="170"/>
        <end position="181"/>
    </location>
</feature>
<reference evidence="2 3" key="1">
    <citation type="submission" date="2019-02" db="EMBL/GenBank/DDBJ databases">
        <title>Sequencing the genomes of 1000 actinobacteria strains.</title>
        <authorList>
            <person name="Klenk H.-P."/>
        </authorList>
    </citation>
    <scope>NUCLEOTIDE SEQUENCE [LARGE SCALE GENOMIC DNA]</scope>
    <source>
        <strain evidence="2 3">DSM 45779</strain>
    </source>
</reference>
<feature type="compositionally biased region" description="Basic and acidic residues" evidence="1">
    <location>
        <begin position="85"/>
        <end position="103"/>
    </location>
</feature>
<keyword evidence="3" id="KW-1185">Reference proteome</keyword>
<proteinExistence type="predicted"/>
<dbReference type="OrthoDB" id="5123061at2"/>
<dbReference type="RefSeq" id="WP_130291589.1">
    <property type="nucleotide sequence ID" value="NZ_SHKL01000001.1"/>
</dbReference>
<organism evidence="2 3">
    <name type="scientific">Pseudonocardia sediminis</name>
    <dbReference type="NCBI Taxonomy" id="1397368"/>
    <lineage>
        <taxon>Bacteria</taxon>
        <taxon>Bacillati</taxon>
        <taxon>Actinomycetota</taxon>
        <taxon>Actinomycetes</taxon>
        <taxon>Pseudonocardiales</taxon>
        <taxon>Pseudonocardiaceae</taxon>
        <taxon>Pseudonocardia</taxon>
    </lineage>
</organism>
<dbReference type="EMBL" id="SHKL01000001">
    <property type="protein sequence ID" value="RZT87436.1"/>
    <property type="molecule type" value="Genomic_DNA"/>
</dbReference>
<feature type="compositionally biased region" description="Low complexity" evidence="1">
    <location>
        <begin position="135"/>
        <end position="149"/>
    </location>
</feature>
<feature type="compositionally biased region" description="Basic and acidic residues" evidence="1">
    <location>
        <begin position="113"/>
        <end position="130"/>
    </location>
</feature>
<sequence length="181" mass="20540">MTWTRLDDGWTDRPVFDDVPYDCRWHYLCLVQFCSRTSRYDGKIRAADARRCSDLPDPVTAMSVLAAAGLIEVGTDGAVTLPKIEEHVPPPSLRDEGRKERQRAEKRRSRLHIRGDHTECLPERCPKAVSEESAEPSSPSRPVLSRLRPGVSTDVSTDSPMTESEWWADQWDREDTVSSDN</sequence>
<feature type="region of interest" description="Disordered" evidence="1">
    <location>
        <begin position="85"/>
        <end position="181"/>
    </location>
</feature>
<feature type="compositionally biased region" description="Polar residues" evidence="1">
    <location>
        <begin position="153"/>
        <end position="162"/>
    </location>
</feature>
<dbReference type="Proteomes" id="UP000291591">
    <property type="component" value="Unassembled WGS sequence"/>
</dbReference>
<name>A0A4Q7UZL2_PSEST</name>
<dbReference type="AlphaFoldDB" id="A0A4Q7UZL2"/>